<sequence length="522" mass="58483">MVVMQKLLALAALLCVARIAAQSEYLDLLGVEAEALQSLDEAELKKLYKRRALELHPDKSDHPDAAGRFRRLQEAYEALKEPSTRSFFARFARYGGDVWRDVKTYADERLSFERRGWQRTRQGMRMASERVTLKDDFARAKDGHVLPLEERYARKALGEHGGVWVIYVCDQEDRKACASLSKVVEAFAKRVKGYDWLRVAAVNAAVESNRGWVDALGRDAGAGDRRNWPAVFVLPPLPWAAEGRVWDRYVDAEPVDCEPHNNLPMRLARVAKWLRDSRVPLLDTSPDQRGCSAADRTCAAVDERTPMATLLVDDGMGPHVLRALRVARAKYAPLFDVSLATCFARDGKAACAAERGGFPRLGVEHRGEPAFWLELADDRKIDDAEAATRLRHALAGIYAARRASLTPRASRALAVDGLGDIKDPCAMAGFDGNFKRMDGLYFGKPAWKRGNVLVRWHPGSSRNRGNGAWLITDHETMDRAWGYLEADVMLPLSNASANCWTFYCHSTKEWTCQPHVSIKDLS</sequence>
<gene>
    <name evidence="3" type="ORF">SO694_00009460</name>
</gene>
<dbReference type="InterPro" id="IPR036869">
    <property type="entry name" value="J_dom_sf"/>
</dbReference>
<feature type="signal peptide" evidence="1">
    <location>
        <begin position="1"/>
        <end position="21"/>
    </location>
</feature>
<reference evidence="3 4" key="1">
    <citation type="submission" date="2024-03" db="EMBL/GenBank/DDBJ databases">
        <title>Aureococcus anophagefferens CCMP1851 and Kratosvirus quantuckense: Draft genome of a second virus-susceptible host strain in the model system.</title>
        <authorList>
            <person name="Chase E."/>
            <person name="Truchon A.R."/>
            <person name="Schepens W."/>
            <person name="Wilhelm S.W."/>
        </authorList>
    </citation>
    <scope>NUCLEOTIDE SEQUENCE [LARGE SCALE GENOMIC DNA]</scope>
    <source>
        <strain evidence="3 4">CCMP1851</strain>
    </source>
</reference>
<dbReference type="EMBL" id="JBBJCI010000031">
    <property type="protein sequence ID" value="KAK7254338.1"/>
    <property type="molecule type" value="Genomic_DNA"/>
</dbReference>
<dbReference type="CDD" id="cd06257">
    <property type="entry name" value="DnaJ"/>
    <property type="match status" value="1"/>
</dbReference>
<evidence type="ECO:0000313" key="4">
    <source>
        <dbReference type="Proteomes" id="UP001363151"/>
    </source>
</evidence>
<feature type="domain" description="J" evidence="2">
    <location>
        <begin position="24"/>
        <end position="92"/>
    </location>
</feature>
<proteinExistence type="predicted"/>
<dbReference type="Pfam" id="PF00226">
    <property type="entry name" value="DnaJ"/>
    <property type="match status" value="1"/>
</dbReference>
<dbReference type="SUPFAM" id="SSF46565">
    <property type="entry name" value="Chaperone J-domain"/>
    <property type="match status" value="1"/>
</dbReference>
<protein>
    <recommendedName>
        <fullName evidence="2">J domain-containing protein</fullName>
    </recommendedName>
</protein>
<comment type="caution">
    <text evidence="3">The sequence shown here is derived from an EMBL/GenBank/DDBJ whole genome shotgun (WGS) entry which is preliminary data.</text>
</comment>
<evidence type="ECO:0000256" key="1">
    <source>
        <dbReference type="SAM" id="SignalP"/>
    </source>
</evidence>
<dbReference type="PANTHER" id="PTHR45098:SF1">
    <property type="entry name" value="DNAJ DOMAIN CONTAINING PROTEIN, EXPRESSED"/>
    <property type="match status" value="1"/>
</dbReference>
<feature type="chain" id="PRO_5045318705" description="J domain-containing protein" evidence="1">
    <location>
        <begin position="22"/>
        <end position="522"/>
    </location>
</feature>
<accession>A0ABR1GEL9</accession>
<dbReference type="SMART" id="SM00271">
    <property type="entry name" value="DnaJ"/>
    <property type="match status" value="1"/>
</dbReference>
<keyword evidence="4" id="KW-1185">Reference proteome</keyword>
<name>A0ABR1GEL9_AURAN</name>
<dbReference type="Gene3D" id="1.10.287.110">
    <property type="entry name" value="DnaJ domain"/>
    <property type="match status" value="1"/>
</dbReference>
<evidence type="ECO:0000259" key="2">
    <source>
        <dbReference type="PROSITE" id="PS50076"/>
    </source>
</evidence>
<dbReference type="PANTHER" id="PTHR45098">
    <property type="entry name" value="DNAJ DOMAIN CONTAINING PROTEIN, EXPRESSED"/>
    <property type="match status" value="1"/>
</dbReference>
<organism evidence="3 4">
    <name type="scientific">Aureococcus anophagefferens</name>
    <name type="common">Harmful bloom alga</name>
    <dbReference type="NCBI Taxonomy" id="44056"/>
    <lineage>
        <taxon>Eukaryota</taxon>
        <taxon>Sar</taxon>
        <taxon>Stramenopiles</taxon>
        <taxon>Ochrophyta</taxon>
        <taxon>Pelagophyceae</taxon>
        <taxon>Pelagomonadales</taxon>
        <taxon>Pelagomonadaceae</taxon>
        <taxon>Aureococcus</taxon>
    </lineage>
</organism>
<keyword evidence="1" id="KW-0732">Signal</keyword>
<dbReference type="InterPro" id="IPR001623">
    <property type="entry name" value="DnaJ_domain"/>
</dbReference>
<evidence type="ECO:0000313" key="3">
    <source>
        <dbReference type="EMBL" id="KAK7254338.1"/>
    </source>
</evidence>
<dbReference type="PROSITE" id="PS50076">
    <property type="entry name" value="DNAJ_2"/>
    <property type="match status" value="1"/>
</dbReference>
<dbReference type="Proteomes" id="UP001363151">
    <property type="component" value="Unassembled WGS sequence"/>
</dbReference>